<dbReference type="SUPFAM" id="SSF56436">
    <property type="entry name" value="C-type lectin-like"/>
    <property type="match status" value="1"/>
</dbReference>
<feature type="chain" id="PRO_5015591336" description="C-type lectin domain-containing protein" evidence="1">
    <location>
        <begin position="26"/>
        <end position="720"/>
    </location>
</feature>
<dbReference type="InterPro" id="IPR034007">
    <property type="entry name" value="CTLD_bac"/>
</dbReference>
<dbReference type="InterPro" id="IPR026341">
    <property type="entry name" value="T9SS_type_B"/>
</dbReference>
<dbReference type="Gene3D" id="2.60.40.10">
    <property type="entry name" value="Immunoglobulins"/>
    <property type="match status" value="1"/>
</dbReference>
<dbReference type="CDD" id="cd03603">
    <property type="entry name" value="CLECT_VCBS"/>
    <property type="match status" value="1"/>
</dbReference>
<dbReference type="InterPro" id="IPR050111">
    <property type="entry name" value="C-type_lectin/snaclec_domain"/>
</dbReference>
<dbReference type="Pfam" id="PF19081">
    <property type="entry name" value="Ig_7"/>
    <property type="match status" value="2"/>
</dbReference>
<evidence type="ECO:0000256" key="1">
    <source>
        <dbReference type="SAM" id="SignalP"/>
    </source>
</evidence>
<feature type="domain" description="C-type lectin" evidence="2">
    <location>
        <begin position="150"/>
        <end position="273"/>
    </location>
</feature>
<dbReference type="InterPro" id="IPR001304">
    <property type="entry name" value="C-type_lectin-like"/>
</dbReference>
<sequence>MFKSIHFSNLLSSIVFLFCCITFYAQTNNAPSITAQGRQIFCPGSPINIVTDFTISDPNSATVEFFFIQISTGYQIGFDLLRLEGSYPNIVTNWNQNDGKLTLFSVNNQGILLTNLEDAVKNIIFTTSTINVSAEKTFSLSIDEANYLPLTGHFYEFVERPNILWTQARVEAETRTYFGRKGYLATLTSQEEADFVGKQASGAGWIGGSDQETEGEWKWVTGPEAGTIFWRGQISGTTPNFAFWNRGEPNNFNDEDYAHITDPDVGIFGSWNDLPNEGGTGLFIPKGYLVEYGAPGDPSLQIVASTSIYIPQITSTTNATICESGTATISATSNEGEIFWYDNPNIGTQPELARGNDLTINNITSTTQYYASIVVNGCTTLPRIPVTITLNQKPTITSVTNDIICSGAAILSAEASEGNVYWYETETSTTPIFVGDNYKTPNLTATTSYFIEANNSNCISANRTEVTAVVDNTIPSFEIAQTNYVLCKDVGSVDLETINAQGNYRYVWKKEGASLSEQTSTINVNSSGTYTVSAVSDAGCTSLEQTIVVTESEKSNLTKDDIIITDDSKNNSIQVVNLNLGSGNYDFAIDNINGIYNSSGFFQNLSTGIHTLYIRDKNGCGTQEYQFSILAYPRFFTPNGDNENDLWMIDGYDKAFYTKSNIYIYNRYGNLMYTIEQNDQGWDGNYGSKKLPENTYWFRVVLTDINGYSIEKIGNISLIR</sequence>
<comment type="caution">
    <text evidence="3">The sequence shown here is derived from an EMBL/GenBank/DDBJ whole genome shotgun (WGS) entry which is preliminary data.</text>
</comment>
<dbReference type="InterPro" id="IPR044023">
    <property type="entry name" value="Ig_7"/>
</dbReference>
<name>A0A2S7WRN3_9FLAO</name>
<dbReference type="Pfam" id="PF00059">
    <property type="entry name" value="Lectin_C"/>
    <property type="match status" value="1"/>
</dbReference>
<organism evidence="3 4">
    <name type="scientific">Polaribacter porphyrae</name>
    <dbReference type="NCBI Taxonomy" id="1137780"/>
    <lineage>
        <taxon>Bacteria</taxon>
        <taxon>Pseudomonadati</taxon>
        <taxon>Bacteroidota</taxon>
        <taxon>Flavobacteriia</taxon>
        <taxon>Flavobacteriales</taxon>
        <taxon>Flavobacteriaceae</taxon>
    </lineage>
</organism>
<dbReference type="EMBL" id="MSCN01000001">
    <property type="protein sequence ID" value="PQJ80263.1"/>
    <property type="molecule type" value="Genomic_DNA"/>
</dbReference>
<dbReference type="PROSITE" id="PS50041">
    <property type="entry name" value="C_TYPE_LECTIN_2"/>
    <property type="match status" value="1"/>
</dbReference>
<dbReference type="Proteomes" id="UP000238882">
    <property type="component" value="Unassembled WGS sequence"/>
</dbReference>
<dbReference type="AlphaFoldDB" id="A0A2S7WRN3"/>
<gene>
    <name evidence="3" type="ORF">BTO18_14220</name>
</gene>
<dbReference type="Pfam" id="PF13585">
    <property type="entry name" value="CHU_C"/>
    <property type="match status" value="1"/>
</dbReference>
<accession>A0A2S7WRN3</accession>
<proteinExistence type="predicted"/>
<feature type="signal peptide" evidence="1">
    <location>
        <begin position="1"/>
        <end position="25"/>
    </location>
</feature>
<dbReference type="NCBIfam" id="TIGR04131">
    <property type="entry name" value="Bac_Flav_CTERM"/>
    <property type="match status" value="1"/>
</dbReference>
<dbReference type="OrthoDB" id="9765926at2"/>
<protein>
    <recommendedName>
        <fullName evidence="2">C-type lectin domain-containing protein</fullName>
    </recommendedName>
</protein>
<evidence type="ECO:0000313" key="3">
    <source>
        <dbReference type="EMBL" id="PQJ80263.1"/>
    </source>
</evidence>
<dbReference type="RefSeq" id="WP_105016858.1">
    <property type="nucleotide sequence ID" value="NZ_MSCN01000001.1"/>
</dbReference>
<dbReference type="Gene3D" id="3.10.100.10">
    <property type="entry name" value="Mannose-Binding Protein A, subunit A"/>
    <property type="match status" value="1"/>
</dbReference>
<dbReference type="SMART" id="SM00034">
    <property type="entry name" value="CLECT"/>
    <property type="match status" value="1"/>
</dbReference>
<keyword evidence="1" id="KW-0732">Signal</keyword>
<evidence type="ECO:0000313" key="4">
    <source>
        <dbReference type="Proteomes" id="UP000238882"/>
    </source>
</evidence>
<keyword evidence="4" id="KW-1185">Reference proteome</keyword>
<reference evidence="3 4" key="1">
    <citation type="submission" date="2016-12" db="EMBL/GenBank/DDBJ databases">
        <title>Trade-off between light-utilization and light-protection in marine flavobacteria.</title>
        <authorList>
            <person name="Kumagai Y."/>
            <person name="Yoshizawa S."/>
            <person name="Kogure K."/>
            <person name="Iwasaki W."/>
        </authorList>
    </citation>
    <scope>NUCLEOTIDE SEQUENCE [LARGE SCALE GENOMIC DNA]</scope>
    <source>
        <strain evidence="3 4">NBRC 108759</strain>
    </source>
</reference>
<evidence type="ECO:0000259" key="2">
    <source>
        <dbReference type="PROSITE" id="PS50041"/>
    </source>
</evidence>
<dbReference type="InterPro" id="IPR013783">
    <property type="entry name" value="Ig-like_fold"/>
</dbReference>
<dbReference type="InterPro" id="IPR016187">
    <property type="entry name" value="CTDL_fold"/>
</dbReference>
<dbReference type="InterPro" id="IPR016186">
    <property type="entry name" value="C-type_lectin-like/link_sf"/>
</dbReference>
<dbReference type="PANTHER" id="PTHR22803">
    <property type="entry name" value="MANNOSE, PHOSPHOLIPASE, LECTIN RECEPTOR RELATED"/>
    <property type="match status" value="1"/>
</dbReference>